<dbReference type="Gene3D" id="3.30.70.1070">
    <property type="entry name" value="Sporulation related repeat"/>
    <property type="match status" value="1"/>
</dbReference>
<reference evidence="1 2" key="1">
    <citation type="submission" date="2015-06" db="EMBL/GenBank/DDBJ databases">
        <title>Draft genome sequence of the purine-degrading Clostridium cylindrosporum HC-1 (DSM 605).</title>
        <authorList>
            <person name="Poehlein A."/>
            <person name="Schiel-Bengelsdorf B."/>
            <person name="Bengelsdorf F."/>
            <person name="Daniel R."/>
            <person name="Duerre P."/>
        </authorList>
    </citation>
    <scope>NUCLEOTIDE SEQUENCE [LARGE SCALE GENOMIC DNA]</scope>
    <source>
        <strain evidence="1 2">DSM 605</strain>
    </source>
</reference>
<accession>A0A0J8DB77</accession>
<protein>
    <recommendedName>
        <fullName evidence="3">SPOR domain-containing protein</fullName>
    </recommendedName>
</protein>
<evidence type="ECO:0000313" key="2">
    <source>
        <dbReference type="Proteomes" id="UP000036756"/>
    </source>
</evidence>
<dbReference type="GO" id="GO:0042834">
    <property type="term" value="F:peptidoglycan binding"/>
    <property type="evidence" value="ECO:0007669"/>
    <property type="project" value="InterPro"/>
</dbReference>
<organism evidence="1 2">
    <name type="scientific">Clostridium cylindrosporum DSM 605</name>
    <dbReference type="NCBI Taxonomy" id="1121307"/>
    <lineage>
        <taxon>Bacteria</taxon>
        <taxon>Bacillati</taxon>
        <taxon>Bacillota</taxon>
        <taxon>Clostridia</taxon>
        <taxon>Eubacteriales</taxon>
        <taxon>Clostridiaceae</taxon>
        <taxon>Clostridium</taxon>
    </lineage>
</organism>
<evidence type="ECO:0008006" key="3">
    <source>
        <dbReference type="Google" id="ProtNLM"/>
    </source>
</evidence>
<evidence type="ECO:0000313" key="1">
    <source>
        <dbReference type="EMBL" id="KMT21533.1"/>
    </source>
</evidence>
<name>A0A0J8DB77_CLOCY</name>
<dbReference type="InterPro" id="IPR036680">
    <property type="entry name" value="SPOR-like_sf"/>
</dbReference>
<sequence length="219" mass="24916">MRYTRVEIKSTLNKYKVIICFTILLPIISLILGKVLINYSQNEATSIAVRLNDFKSVYFLQLGVFEKEDGARNKIAALKNKNIDALLLKDGKYFKVISAMASSPKKLEERKRYLEGKEVTCYIKDFSIEGVEKSKDGNIKEYASFVKEYILAALDGKESVMKSSYNSITKYKTLTGESGKSQKKINSFIKNHLESYSKDVDENSLKNILEVVVNYSELV</sequence>
<dbReference type="STRING" id="1121307.CLCY_2c02950"/>
<dbReference type="OrthoDB" id="1654719at2"/>
<keyword evidence="2" id="KW-1185">Reference proteome</keyword>
<dbReference type="RefSeq" id="WP_048570961.1">
    <property type="nucleotide sequence ID" value="NZ_LFVU01000027.1"/>
</dbReference>
<comment type="caution">
    <text evidence="1">The sequence shown here is derived from an EMBL/GenBank/DDBJ whole genome shotgun (WGS) entry which is preliminary data.</text>
</comment>
<dbReference type="PATRIC" id="fig|1121307.3.peg.1151"/>
<dbReference type="SUPFAM" id="SSF110997">
    <property type="entry name" value="Sporulation related repeat"/>
    <property type="match status" value="1"/>
</dbReference>
<proteinExistence type="predicted"/>
<gene>
    <name evidence="1" type="ORF">CLCY_2c02950</name>
</gene>
<dbReference type="Proteomes" id="UP000036756">
    <property type="component" value="Unassembled WGS sequence"/>
</dbReference>
<dbReference type="AlphaFoldDB" id="A0A0J8DB77"/>
<dbReference type="EMBL" id="LFVU01000027">
    <property type="protein sequence ID" value="KMT21533.1"/>
    <property type="molecule type" value="Genomic_DNA"/>
</dbReference>